<feature type="compositionally biased region" description="Basic residues" evidence="1">
    <location>
        <begin position="427"/>
        <end position="442"/>
    </location>
</feature>
<name>A0ABR1WKN7_9PEZI</name>
<gene>
    <name evidence="2" type="ORF">PG996_002804</name>
</gene>
<evidence type="ECO:0000313" key="2">
    <source>
        <dbReference type="EMBL" id="KAK8084023.1"/>
    </source>
</evidence>
<dbReference type="EMBL" id="JAQQWM010000001">
    <property type="protein sequence ID" value="KAK8084023.1"/>
    <property type="molecule type" value="Genomic_DNA"/>
</dbReference>
<keyword evidence="3" id="KW-1185">Reference proteome</keyword>
<sequence length="449" mass="48683">MCAISDIEISNDNEGGSISGSNRSSNEDESENQGKDENNNNNNFVVKFRSRESENQVRKRCSVPVTERIASVSEMREPVSCSFSFLPADWPPMLPLSNSSQQHKGEREQCHGRIWEKEYNYSKTGSEESSGTSSQGNDGGTNVLAEFRFLHGGSNLGGGPPDSITKKPRAHLAVAVPSTGNAITGESTFLLTPTTAASVSALLDDEDDDETTTNSKADNDNKTDHSDSDSAANPTSPEQQEESPSTEETTGAPGQEASQQSSEDQQSESAEDTATTAGKDSEPNPAGNTIFRLATATTTTTLQSSQQIDGPEPLATLGLQRIISLDLTGGSETSSVVGRILLSLLSGAVDKNRLRTRKRKAGVRRETMRQQRARKATKGERKPGKRKPGKMKSQRESPSRRSNTLKFSIGCIYTGGPVTTNPSNLGRQHRTDRRPRRWATRRQVHETLA</sequence>
<feature type="compositionally biased region" description="Low complexity" evidence="1">
    <location>
        <begin position="13"/>
        <end position="24"/>
    </location>
</feature>
<accession>A0ABR1WKN7</accession>
<comment type="caution">
    <text evidence="2">The sequence shown here is derived from an EMBL/GenBank/DDBJ whole genome shotgun (WGS) entry which is preliminary data.</text>
</comment>
<organism evidence="2 3">
    <name type="scientific">Apiospora saccharicola</name>
    <dbReference type="NCBI Taxonomy" id="335842"/>
    <lineage>
        <taxon>Eukaryota</taxon>
        <taxon>Fungi</taxon>
        <taxon>Dikarya</taxon>
        <taxon>Ascomycota</taxon>
        <taxon>Pezizomycotina</taxon>
        <taxon>Sordariomycetes</taxon>
        <taxon>Xylariomycetidae</taxon>
        <taxon>Amphisphaeriales</taxon>
        <taxon>Apiosporaceae</taxon>
        <taxon>Apiospora</taxon>
    </lineage>
</organism>
<feature type="region of interest" description="Disordered" evidence="1">
    <location>
        <begin position="204"/>
        <end position="288"/>
    </location>
</feature>
<feature type="compositionally biased region" description="Basic and acidic residues" evidence="1">
    <location>
        <begin position="217"/>
        <end position="228"/>
    </location>
</feature>
<feature type="region of interest" description="Disordered" evidence="1">
    <location>
        <begin position="121"/>
        <end position="141"/>
    </location>
</feature>
<feature type="region of interest" description="Disordered" evidence="1">
    <location>
        <begin position="357"/>
        <end position="449"/>
    </location>
</feature>
<reference evidence="2 3" key="1">
    <citation type="submission" date="2023-01" db="EMBL/GenBank/DDBJ databases">
        <title>Analysis of 21 Apiospora genomes using comparative genomics revels a genus with tremendous synthesis potential of carbohydrate active enzymes and secondary metabolites.</title>
        <authorList>
            <person name="Sorensen T."/>
        </authorList>
    </citation>
    <scope>NUCLEOTIDE SEQUENCE [LARGE SCALE GENOMIC DNA]</scope>
    <source>
        <strain evidence="2 3">CBS 83171</strain>
    </source>
</reference>
<feature type="region of interest" description="Disordered" evidence="1">
    <location>
        <begin position="1"/>
        <end position="62"/>
    </location>
</feature>
<feature type="compositionally biased region" description="Low complexity" evidence="1">
    <location>
        <begin position="246"/>
        <end position="264"/>
    </location>
</feature>
<proteinExistence type="predicted"/>
<protein>
    <submittedName>
        <fullName evidence="2">Uncharacterized protein</fullName>
    </submittedName>
</protein>
<feature type="compositionally biased region" description="Polar residues" evidence="1">
    <location>
        <begin position="417"/>
        <end position="426"/>
    </location>
</feature>
<evidence type="ECO:0000256" key="1">
    <source>
        <dbReference type="SAM" id="MobiDB-lite"/>
    </source>
</evidence>
<evidence type="ECO:0000313" key="3">
    <source>
        <dbReference type="Proteomes" id="UP001446871"/>
    </source>
</evidence>
<feature type="compositionally biased region" description="Basic residues" evidence="1">
    <location>
        <begin position="383"/>
        <end position="392"/>
    </location>
</feature>
<dbReference type="Proteomes" id="UP001446871">
    <property type="component" value="Unassembled WGS sequence"/>
</dbReference>